<dbReference type="GO" id="GO:1901259">
    <property type="term" value="P:chloroplast rRNA processing"/>
    <property type="evidence" value="ECO:0007669"/>
    <property type="project" value="TreeGrafter"/>
</dbReference>
<name>A0A164XLB1_DAUCS</name>
<protein>
    <submittedName>
        <fullName evidence="2">Uncharacterized protein</fullName>
    </submittedName>
</protein>
<dbReference type="Gene3D" id="3.10.450.40">
    <property type="match status" value="1"/>
</dbReference>
<dbReference type="GO" id="GO:0017126">
    <property type="term" value="P:nucleologenesis"/>
    <property type="evidence" value="ECO:0007669"/>
    <property type="project" value="TreeGrafter"/>
</dbReference>
<dbReference type="OrthoDB" id="409625at2759"/>
<dbReference type="GO" id="GO:0009658">
    <property type="term" value="P:chloroplast organization"/>
    <property type="evidence" value="ECO:0007669"/>
    <property type="project" value="TreeGrafter"/>
</dbReference>
<dbReference type="STRING" id="79200.A0A164XLB1"/>
<feature type="region of interest" description="Disordered" evidence="1">
    <location>
        <begin position="176"/>
        <end position="204"/>
    </location>
</feature>
<dbReference type="GO" id="GO:0005634">
    <property type="term" value="C:nucleus"/>
    <property type="evidence" value="ECO:0007669"/>
    <property type="project" value="TreeGrafter"/>
</dbReference>
<evidence type="ECO:0000313" key="4">
    <source>
        <dbReference type="Proteomes" id="UP000077755"/>
    </source>
</evidence>
<dbReference type="KEGG" id="dcr:108220648"/>
<dbReference type="GO" id="GO:0009507">
    <property type="term" value="C:chloroplast"/>
    <property type="evidence" value="ECO:0007669"/>
    <property type="project" value="TreeGrafter"/>
</dbReference>
<evidence type="ECO:0000256" key="1">
    <source>
        <dbReference type="SAM" id="MobiDB-lite"/>
    </source>
</evidence>
<evidence type="ECO:0000313" key="2">
    <source>
        <dbReference type="EMBL" id="KZM93318.1"/>
    </source>
</evidence>
<dbReference type="OMA" id="NTSVEMF"/>
<keyword evidence="4" id="KW-1185">Reference proteome</keyword>
<dbReference type="Pfam" id="PF11523">
    <property type="entry name" value="DUF3223"/>
    <property type="match status" value="1"/>
</dbReference>
<feature type="compositionally biased region" description="Basic residues" evidence="1">
    <location>
        <begin position="191"/>
        <end position="204"/>
    </location>
</feature>
<dbReference type="Gramene" id="KZM93318">
    <property type="protein sequence ID" value="KZM93318"/>
    <property type="gene ID" value="DCAR_016563"/>
</dbReference>
<dbReference type="EMBL" id="LNRQ01000005">
    <property type="protein sequence ID" value="KZM93318.1"/>
    <property type="molecule type" value="Genomic_DNA"/>
</dbReference>
<dbReference type="EMBL" id="CP093347">
    <property type="protein sequence ID" value="WOG99576.1"/>
    <property type="molecule type" value="Genomic_DNA"/>
</dbReference>
<gene>
    <name evidence="2" type="ORF">DCAR_016563</name>
    <name evidence="3" type="ORF">DCAR_0518929</name>
</gene>
<dbReference type="PANTHER" id="PTHR33415:SF12">
    <property type="entry name" value="PROTEIN EMBRYO DEFECTIVE 514"/>
    <property type="match status" value="1"/>
</dbReference>
<organism evidence="2">
    <name type="scientific">Daucus carota subsp. sativus</name>
    <name type="common">Carrot</name>
    <dbReference type="NCBI Taxonomy" id="79200"/>
    <lineage>
        <taxon>Eukaryota</taxon>
        <taxon>Viridiplantae</taxon>
        <taxon>Streptophyta</taxon>
        <taxon>Embryophyta</taxon>
        <taxon>Tracheophyta</taxon>
        <taxon>Spermatophyta</taxon>
        <taxon>Magnoliopsida</taxon>
        <taxon>eudicotyledons</taxon>
        <taxon>Gunneridae</taxon>
        <taxon>Pentapetalae</taxon>
        <taxon>asterids</taxon>
        <taxon>campanulids</taxon>
        <taxon>Apiales</taxon>
        <taxon>Apiaceae</taxon>
        <taxon>Apioideae</taxon>
        <taxon>Scandiceae</taxon>
        <taxon>Daucinae</taxon>
        <taxon>Daucus</taxon>
        <taxon>Daucus sect. Daucus</taxon>
    </lineage>
</organism>
<dbReference type="PANTHER" id="PTHR33415">
    <property type="entry name" value="PROTEIN EMBRYO DEFECTIVE 514"/>
    <property type="match status" value="1"/>
</dbReference>
<evidence type="ECO:0000313" key="3">
    <source>
        <dbReference type="EMBL" id="WOG99576.1"/>
    </source>
</evidence>
<dbReference type="InterPro" id="IPR044673">
    <property type="entry name" value="DCL-like"/>
</dbReference>
<dbReference type="Proteomes" id="UP000077755">
    <property type="component" value="Chromosome 5"/>
</dbReference>
<feature type="region of interest" description="Disordered" evidence="1">
    <location>
        <begin position="1"/>
        <end position="66"/>
    </location>
</feature>
<reference evidence="3" key="2">
    <citation type="submission" date="2022-03" db="EMBL/GenBank/DDBJ databases">
        <title>Draft title - Genomic analysis of global carrot germplasm unveils the trajectory of domestication and the origin of high carotenoid orange carrot.</title>
        <authorList>
            <person name="Iorizzo M."/>
            <person name="Ellison S."/>
            <person name="Senalik D."/>
            <person name="Macko-Podgorni A."/>
            <person name="Grzebelus D."/>
            <person name="Bostan H."/>
            <person name="Rolling W."/>
            <person name="Curaba J."/>
            <person name="Simon P."/>
        </authorList>
    </citation>
    <scope>NUCLEOTIDE SEQUENCE</scope>
    <source>
        <tissue evidence="3">Leaf</tissue>
    </source>
</reference>
<accession>A0A164XLB1</accession>
<dbReference type="AlphaFoldDB" id="A0A164XLB1"/>
<proteinExistence type="predicted"/>
<reference evidence="2" key="1">
    <citation type="journal article" date="2016" name="Nat. Genet.">
        <title>A high-quality carrot genome assembly provides new insights into carotenoid accumulation and asterid genome evolution.</title>
        <authorList>
            <person name="Iorizzo M."/>
            <person name="Ellison S."/>
            <person name="Senalik D."/>
            <person name="Zeng P."/>
            <person name="Satapoomin P."/>
            <person name="Huang J."/>
            <person name="Bowman M."/>
            <person name="Iovene M."/>
            <person name="Sanseverino W."/>
            <person name="Cavagnaro P."/>
            <person name="Yildiz M."/>
            <person name="Macko-Podgorni A."/>
            <person name="Moranska E."/>
            <person name="Grzebelus E."/>
            <person name="Grzebelus D."/>
            <person name="Ashrafi H."/>
            <person name="Zheng Z."/>
            <person name="Cheng S."/>
            <person name="Spooner D."/>
            <person name="Van Deynze A."/>
            <person name="Simon P."/>
        </authorList>
    </citation>
    <scope>NUCLEOTIDE SEQUENCE [LARGE SCALE GENOMIC DNA]</scope>
    <source>
        <tissue evidence="2">Leaf</tissue>
    </source>
</reference>
<dbReference type="FunFam" id="3.10.450.40:FF:000016">
    <property type="entry name" value="Predicted protein"/>
    <property type="match status" value="1"/>
</dbReference>
<sequence length="204" mass="22816">MAEEAKTQIIDETNKDPSAQDMELEPQAPVSDQTDGDVAENGGKRKRDDADESEDQNGEGENGSGLKGPVKLGFKSFATAVEMFDYFFAFLHSWSPNININKYEHVMLLELLQKGHQEPEKKIGDGISSFQVRYHPEFKSRCFFLIRNDDSVDDFSFRKCVDHILPLPENMQLKPDVNKALGGRGGGGRGWRGRGRGRGGKPRN</sequence>